<keyword evidence="2" id="KW-0732">Signal</keyword>
<dbReference type="Gene3D" id="2.60.40.1890">
    <property type="entry name" value="PCu(A)C copper chaperone"/>
    <property type="match status" value="1"/>
</dbReference>
<feature type="region of interest" description="Disordered" evidence="1">
    <location>
        <begin position="157"/>
        <end position="195"/>
    </location>
</feature>
<feature type="compositionally biased region" description="Basic and acidic residues" evidence="1">
    <location>
        <begin position="185"/>
        <end position="195"/>
    </location>
</feature>
<organism evidence="3 4">
    <name type="scientific">Blastococcus tunisiensis</name>
    <dbReference type="NCBI Taxonomy" id="1798228"/>
    <lineage>
        <taxon>Bacteria</taxon>
        <taxon>Bacillati</taxon>
        <taxon>Actinomycetota</taxon>
        <taxon>Actinomycetes</taxon>
        <taxon>Geodermatophilales</taxon>
        <taxon>Geodermatophilaceae</taxon>
        <taxon>Blastococcus</taxon>
    </lineage>
</organism>
<dbReference type="SUPFAM" id="SSF110087">
    <property type="entry name" value="DR1885-like metal-binding protein"/>
    <property type="match status" value="1"/>
</dbReference>
<dbReference type="AlphaFoldDB" id="A0A1I1XXC6"/>
<dbReference type="OrthoDB" id="5188566at2"/>
<evidence type="ECO:0000256" key="2">
    <source>
        <dbReference type="SAM" id="SignalP"/>
    </source>
</evidence>
<dbReference type="Pfam" id="PF04314">
    <property type="entry name" value="PCuAC"/>
    <property type="match status" value="1"/>
</dbReference>
<evidence type="ECO:0000313" key="3">
    <source>
        <dbReference type="EMBL" id="SFE12015.1"/>
    </source>
</evidence>
<dbReference type="InterPro" id="IPR036182">
    <property type="entry name" value="PCuAC_sf"/>
</dbReference>
<dbReference type="RefSeq" id="WP_092195382.1">
    <property type="nucleotide sequence ID" value="NZ_FOND01000002.1"/>
</dbReference>
<dbReference type="STRING" id="1798228.SAMN05216574_102203"/>
<dbReference type="EMBL" id="FOND01000002">
    <property type="protein sequence ID" value="SFE12015.1"/>
    <property type="molecule type" value="Genomic_DNA"/>
</dbReference>
<gene>
    <name evidence="3" type="ORF">SAMN05216574_102203</name>
</gene>
<dbReference type="Proteomes" id="UP000198589">
    <property type="component" value="Unassembled WGS sequence"/>
</dbReference>
<evidence type="ECO:0000256" key="1">
    <source>
        <dbReference type="SAM" id="MobiDB-lite"/>
    </source>
</evidence>
<protein>
    <submittedName>
        <fullName evidence="3">Copper(I)-binding protein</fullName>
    </submittedName>
</protein>
<feature type="chain" id="PRO_5038676018" evidence="2">
    <location>
        <begin position="22"/>
        <end position="195"/>
    </location>
</feature>
<keyword evidence="4" id="KW-1185">Reference proteome</keyword>
<accession>A0A1I1XXC6</accession>
<sequence length="195" mass="20326">MNRALRAATAGVLLLSPVALSACSAGQVTQTATQERDKVGAMAQIGDITLRAAELETPRGGSYDAGDDAELTLALVNGGQDDDTLVAVDGEGFGDVEIEGPGSSDEIEIAAGQTVFVGEDDASIRLTDLDDPLITGQFLELTLTFENAGEVTLPVTVSTPDDVQDRGETFDFHHEEEGGEEGAEEAARERESAGE</sequence>
<dbReference type="PROSITE" id="PS51257">
    <property type="entry name" value="PROKAR_LIPOPROTEIN"/>
    <property type="match status" value="1"/>
</dbReference>
<proteinExistence type="predicted"/>
<dbReference type="InterPro" id="IPR007410">
    <property type="entry name" value="LpqE-like"/>
</dbReference>
<feature type="compositionally biased region" description="Basic and acidic residues" evidence="1">
    <location>
        <begin position="163"/>
        <end position="176"/>
    </location>
</feature>
<reference evidence="4" key="1">
    <citation type="submission" date="2016-10" db="EMBL/GenBank/DDBJ databases">
        <authorList>
            <person name="Varghese N."/>
            <person name="Submissions S."/>
        </authorList>
    </citation>
    <scope>NUCLEOTIDE SEQUENCE [LARGE SCALE GENOMIC DNA]</scope>
    <source>
        <strain evidence="4">DSM 46838</strain>
    </source>
</reference>
<evidence type="ECO:0000313" key="4">
    <source>
        <dbReference type="Proteomes" id="UP000198589"/>
    </source>
</evidence>
<feature type="signal peptide" evidence="2">
    <location>
        <begin position="1"/>
        <end position="21"/>
    </location>
</feature>
<name>A0A1I1XXC6_9ACTN</name>